<sequence>MDIALSRHAPNRLGTLHAPDEVERAVAHRLGPHRMAARGRDPFHAELYEVPLHHGALLELCYGRETRIDFGDDAGHFLFRLTLAGACELQAGSVVARAGPGKLTVSSPALASRLSTSPDCRNLVLRLERGALERKLQHMLRATLTRPLQFDLAAGGIGTGTGAALVLPTFEYLCKLGAQPRIGTASPLFGADLTAWLMSLLLTHLPHSYSDALARGTPPLPAHVRRACDHVDAHLGEPLALAALAAVAGVAPRTLQHAFRAFLHTTPAAYVRERRLAAVHAALQRGDTRSVTDVLIAHGIHGFGHFAKAYARRYGHAPSVTARQSR</sequence>
<dbReference type="Gene3D" id="1.10.10.60">
    <property type="entry name" value="Homeodomain-like"/>
    <property type="match status" value="1"/>
</dbReference>
<dbReference type="PANTHER" id="PTHR46796">
    <property type="entry name" value="HTH-TYPE TRANSCRIPTIONAL ACTIVATOR RHAS-RELATED"/>
    <property type="match status" value="1"/>
</dbReference>
<dbReference type="InterPro" id="IPR018062">
    <property type="entry name" value="HTH_AraC-typ_CS"/>
</dbReference>
<dbReference type="InterPro" id="IPR050204">
    <property type="entry name" value="AraC_XylS_family_regulators"/>
</dbReference>
<keyword evidence="2" id="KW-0238">DNA-binding</keyword>
<dbReference type="PANTHER" id="PTHR46796:SF12">
    <property type="entry name" value="HTH-TYPE DNA-BINDING TRANSCRIPTIONAL ACTIVATOR EUTR"/>
    <property type="match status" value="1"/>
</dbReference>
<dbReference type="GO" id="GO:0003700">
    <property type="term" value="F:DNA-binding transcription factor activity"/>
    <property type="evidence" value="ECO:0007669"/>
    <property type="project" value="InterPro"/>
</dbReference>
<evidence type="ECO:0000256" key="1">
    <source>
        <dbReference type="ARBA" id="ARBA00023015"/>
    </source>
</evidence>
<dbReference type="GO" id="GO:0043565">
    <property type="term" value="F:sequence-specific DNA binding"/>
    <property type="evidence" value="ECO:0007669"/>
    <property type="project" value="InterPro"/>
</dbReference>
<dbReference type="Pfam" id="PF14525">
    <property type="entry name" value="AraC_binding_2"/>
    <property type="match status" value="1"/>
</dbReference>
<organism evidence="5 6">
    <name type="scientific">Burkholderia reimsis</name>
    <dbReference type="NCBI Taxonomy" id="2234132"/>
    <lineage>
        <taxon>Bacteria</taxon>
        <taxon>Pseudomonadati</taxon>
        <taxon>Pseudomonadota</taxon>
        <taxon>Betaproteobacteria</taxon>
        <taxon>Burkholderiales</taxon>
        <taxon>Burkholderiaceae</taxon>
        <taxon>Burkholderia</taxon>
    </lineage>
</organism>
<reference evidence="5 6" key="1">
    <citation type="submission" date="2018-06" db="EMBL/GenBank/DDBJ databases">
        <title>Draft genome sequence of Burkholderia reimsis strain BE51 isolated from a French agricultural soil.</title>
        <authorList>
            <person name="Esmaeel Q."/>
        </authorList>
    </citation>
    <scope>NUCLEOTIDE SEQUENCE [LARGE SCALE GENOMIC DNA]</scope>
    <source>
        <strain evidence="5 6">BE51</strain>
    </source>
</reference>
<accession>A0A365QXI4</accession>
<dbReference type="Pfam" id="PF12833">
    <property type="entry name" value="HTH_18"/>
    <property type="match status" value="1"/>
</dbReference>
<name>A0A365QXI4_9BURK</name>
<comment type="caution">
    <text evidence="5">The sequence shown here is derived from an EMBL/GenBank/DDBJ whole genome shotgun (WGS) entry which is preliminary data.</text>
</comment>
<dbReference type="PROSITE" id="PS01124">
    <property type="entry name" value="HTH_ARAC_FAMILY_2"/>
    <property type="match status" value="1"/>
</dbReference>
<dbReference type="PROSITE" id="PS00041">
    <property type="entry name" value="HTH_ARAC_FAMILY_1"/>
    <property type="match status" value="1"/>
</dbReference>
<dbReference type="RefSeq" id="WP_113045431.1">
    <property type="nucleotide sequence ID" value="NZ_QMFZ01000007.1"/>
</dbReference>
<keyword evidence="3" id="KW-0804">Transcription</keyword>
<keyword evidence="6" id="KW-1185">Reference proteome</keyword>
<dbReference type="InterPro" id="IPR009057">
    <property type="entry name" value="Homeodomain-like_sf"/>
</dbReference>
<dbReference type="AlphaFoldDB" id="A0A365QXI4"/>
<evidence type="ECO:0000313" key="6">
    <source>
        <dbReference type="Proteomes" id="UP000252458"/>
    </source>
</evidence>
<evidence type="ECO:0000313" key="5">
    <source>
        <dbReference type="EMBL" id="RBB40399.1"/>
    </source>
</evidence>
<dbReference type="InterPro" id="IPR018060">
    <property type="entry name" value="HTH_AraC"/>
</dbReference>
<proteinExistence type="predicted"/>
<evidence type="ECO:0000259" key="4">
    <source>
        <dbReference type="PROSITE" id="PS01124"/>
    </source>
</evidence>
<dbReference type="Proteomes" id="UP000252458">
    <property type="component" value="Unassembled WGS sequence"/>
</dbReference>
<evidence type="ECO:0000256" key="3">
    <source>
        <dbReference type="ARBA" id="ARBA00023163"/>
    </source>
</evidence>
<feature type="domain" description="HTH araC/xylS-type" evidence="4">
    <location>
        <begin position="225"/>
        <end position="324"/>
    </location>
</feature>
<dbReference type="InterPro" id="IPR035418">
    <property type="entry name" value="AraC-bd_2"/>
</dbReference>
<dbReference type="SMART" id="SM00342">
    <property type="entry name" value="HTH_ARAC"/>
    <property type="match status" value="1"/>
</dbReference>
<evidence type="ECO:0000256" key="2">
    <source>
        <dbReference type="ARBA" id="ARBA00023125"/>
    </source>
</evidence>
<keyword evidence="1" id="KW-0805">Transcription regulation</keyword>
<gene>
    <name evidence="5" type="ORF">DPV79_11030</name>
</gene>
<dbReference type="EMBL" id="QMFZ01000007">
    <property type="protein sequence ID" value="RBB40399.1"/>
    <property type="molecule type" value="Genomic_DNA"/>
</dbReference>
<protein>
    <submittedName>
        <fullName evidence="5">AraC family transcriptional regulator</fullName>
    </submittedName>
</protein>
<dbReference type="SUPFAM" id="SSF46689">
    <property type="entry name" value="Homeodomain-like"/>
    <property type="match status" value="1"/>
</dbReference>